<sequence>MLLESSAATWWQGIKPSTKDWQNAVNILRDVYSKKLPPHAVFRELFVAKFQALIAQLPYSVAEEIQLDMVYGLLFDYCFVNPRFANKKETQTRTECK</sequence>
<name>A0AA38ITZ2_9CUCU</name>
<organism evidence="1 2">
    <name type="scientific">Zophobas morio</name>
    <dbReference type="NCBI Taxonomy" id="2755281"/>
    <lineage>
        <taxon>Eukaryota</taxon>
        <taxon>Metazoa</taxon>
        <taxon>Ecdysozoa</taxon>
        <taxon>Arthropoda</taxon>
        <taxon>Hexapoda</taxon>
        <taxon>Insecta</taxon>
        <taxon>Pterygota</taxon>
        <taxon>Neoptera</taxon>
        <taxon>Endopterygota</taxon>
        <taxon>Coleoptera</taxon>
        <taxon>Polyphaga</taxon>
        <taxon>Cucujiformia</taxon>
        <taxon>Tenebrionidae</taxon>
        <taxon>Zophobas</taxon>
    </lineage>
</organism>
<keyword evidence="2" id="KW-1185">Reference proteome</keyword>
<dbReference type="AlphaFoldDB" id="A0AA38ITZ2"/>
<dbReference type="EMBL" id="JALNTZ010000002">
    <property type="protein sequence ID" value="KAJ3660251.1"/>
    <property type="molecule type" value="Genomic_DNA"/>
</dbReference>
<gene>
    <name evidence="1" type="ORF">Zmor_004707</name>
</gene>
<accession>A0AA38ITZ2</accession>
<evidence type="ECO:0000313" key="1">
    <source>
        <dbReference type="EMBL" id="KAJ3660251.1"/>
    </source>
</evidence>
<evidence type="ECO:0000313" key="2">
    <source>
        <dbReference type="Proteomes" id="UP001168821"/>
    </source>
</evidence>
<reference evidence="1" key="1">
    <citation type="journal article" date="2023" name="G3 (Bethesda)">
        <title>Whole genome assemblies of Zophobas morio and Tenebrio molitor.</title>
        <authorList>
            <person name="Kaur S."/>
            <person name="Stinson S.A."/>
            <person name="diCenzo G.C."/>
        </authorList>
    </citation>
    <scope>NUCLEOTIDE SEQUENCE</scope>
    <source>
        <strain evidence="1">QUZm001</strain>
    </source>
</reference>
<proteinExistence type="predicted"/>
<comment type="caution">
    <text evidence="1">The sequence shown here is derived from an EMBL/GenBank/DDBJ whole genome shotgun (WGS) entry which is preliminary data.</text>
</comment>
<dbReference type="Proteomes" id="UP001168821">
    <property type="component" value="Unassembled WGS sequence"/>
</dbReference>
<protein>
    <submittedName>
        <fullName evidence="1">Uncharacterized protein</fullName>
    </submittedName>
</protein>